<organism evidence="1">
    <name type="scientific">uncultured Caudovirales phage</name>
    <dbReference type="NCBI Taxonomy" id="2100421"/>
    <lineage>
        <taxon>Viruses</taxon>
        <taxon>Duplodnaviria</taxon>
        <taxon>Heunggongvirae</taxon>
        <taxon>Uroviricota</taxon>
        <taxon>Caudoviricetes</taxon>
        <taxon>Peduoviridae</taxon>
        <taxon>Maltschvirus</taxon>
        <taxon>Maltschvirus maltsch</taxon>
    </lineage>
</organism>
<evidence type="ECO:0000313" key="1">
    <source>
        <dbReference type="EMBL" id="CAB4148453.1"/>
    </source>
</evidence>
<sequence>MACLITQSIALDCKDAVGGIKSIHLVNWAKTGFTVASGEVTATTIASGDVYTYEIPKATGSMTNTTNVSVENGTVYNSTDVVFKLRRMSTTKRNEMKLLAQGRTFCIVKNNNDEYWLVGKESGCEVNAMVANSGTAFGDANGYDITLQAMDSEAPYKLQSSVVTTLGI</sequence>
<reference evidence="1" key="1">
    <citation type="submission" date="2020-04" db="EMBL/GenBank/DDBJ databases">
        <authorList>
            <person name="Chiriac C."/>
            <person name="Salcher M."/>
            <person name="Ghai R."/>
            <person name="Kavagutti S V."/>
        </authorList>
    </citation>
    <scope>NUCLEOTIDE SEQUENCE</scope>
</reference>
<accession>A0A6J5MTK2</accession>
<gene>
    <name evidence="1" type="ORF">UFOVP528_3</name>
</gene>
<protein>
    <submittedName>
        <fullName evidence="1">Uncharacterized protein</fullName>
    </submittedName>
</protein>
<name>A0A6J5MTK2_9CAUD</name>
<proteinExistence type="predicted"/>
<dbReference type="EMBL" id="LR796508">
    <property type="protein sequence ID" value="CAB4148453.1"/>
    <property type="molecule type" value="Genomic_DNA"/>
</dbReference>